<evidence type="ECO:0000256" key="1">
    <source>
        <dbReference type="ARBA" id="ARBA00010838"/>
    </source>
</evidence>
<evidence type="ECO:0000313" key="3">
    <source>
        <dbReference type="EMBL" id="ACN33670.1"/>
    </source>
</evidence>
<dbReference type="PANTHER" id="PTHR10353">
    <property type="entry name" value="GLYCOSYL HYDROLASE"/>
    <property type="match status" value="1"/>
</dbReference>
<organism evidence="3">
    <name type="scientific">Zea mays</name>
    <name type="common">Maize</name>
    <dbReference type="NCBI Taxonomy" id="4577"/>
    <lineage>
        <taxon>Eukaryota</taxon>
        <taxon>Viridiplantae</taxon>
        <taxon>Streptophyta</taxon>
        <taxon>Embryophyta</taxon>
        <taxon>Tracheophyta</taxon>
        <taxon>Spermatophyta</taxon>
        <taxon>Magnoliopsida</taxon>
        <taxon>Liliopsida</taxon>
        <taxon>Poales</taxon>
        <taxon>Poaceae</taxon>
        <taxon>PACMAD clade</taxon>
        <taxon>Panicoideae</taxon>
        <taxon>Andropogonodae</taxon>
        <taxon>Andropogoneae</taxon>
        <taxon>Tripsacinae</taxon>
        <taxon>Zea</taxon>
    </lineage>
</organism>
<dbReference type="EMBL" id="BT066773">
    <property type="protein sequence ID" value="ACN33670.1"/>
    <property type="molecule type" value="mRNA"/>
</dbReference>
<dbReference type="GO" id="GO:0005975">
    <property type="term" value="P:carbohydrate metabolic process"/>
    <property type="evidence" value="ECO:0007669"/>
    <property type="project" value="InterPro"/>
</dbReference>
<sequence>MLPQNAGRISRHMQMCASGSSVTGFHTGPLWMKSMWLQLGPMIMDKLHREDVLIHLEQKKCTVGNSSVEPYIAAHNMLLAHASATRLYREKYQAVQKGVVGINIYTMWSYPLTNSTADLEATQRFLDFYSGWILEPLVFGDYPSVMKKNVGSRLPSFSKVQSEAIRGTLDFIGINHYYSFYVNDRPLEKGIRDFSLDIAADYRGKTVCHSIHDYPFIACNSLDTFPGTSDSFI</sequence>
<dbReference type="InterPro" id="IPR017853">
    <property type="entry name" value="GH"/>
</dbReference>
<reference evidence="3" key="1">
    <citation type="journal article" date="2009" name="PLoS Genet.">
        <title>Sequencing, mapping, and analysis of 27,455 maize full-length cDNAs.</title>
        <authorList>
            <person name="Soderlund C."/>
            <person name="Descour A."/>
            <person name="Kudrna D."/>
            <person name="Bomhoff M."/>
            <person name="Boyd L."/>
            <person name="Currie J."/>
            <person name="Angelova A."/>
            <person name="Collura K."/>
            <person name="Wissotski M."/>
            <person name="Ashley E."/>
            <person name="Morrow D."/>
            <person name="Fernandes J."/>
            <person name="Walbot V."/>
            <person name="Yu Y."/>
        </authorList>
    </citation>
    <scope>NUCLEOTIDE SEQUENCE</scope>
    <source>
        <strain evidence="3">B73</strain>
    </source>
</reference>
<dbReference type="InterPro" id="IPR001360">
    <property type="entry name" value="Glyco_hydro_1"/>
</dbReference>
<dbReference type="Pfam" id="PF00232">
    <property type="entry name" value="Glyco_hydro_1"/>
    <property type="match status" value="1"/>
</dbReference>
<evidence type="ECO:0000256" key="2">
    <source>
        <dbReference type="RuleBase" id="RU003690"/>
    </source>
</evidence>
<protein>
    <recommendedName>
        <fullName evidence="4">Beta-glucosidase 11</fullName>
    </recommendedName>
</protein>
<dbReference type="PANTHER" id="PTHR10353:SF335">
    <property type="entry name" value="BETA-GLUCOSIDASE 2"/>
    <property type="match status" value="1"/>
</dbReference>
<evidence type="ECO:0008006" key="4">
    <source>
        <dbReference type="Google" id="ProtNLM"/>
    </source>
</evidence>
<dbReference type="AlphaFoldDB" id="C0PEQ4"/>
<accession>C0PEQ4</accession>
<name>C0PEQ4_MAIZE</name>
<dbReference type="GO" id="GO:0008422">
    <property type="term" value="F:beta-glucosidase activity"/>
    <property type="evidence" value="ECO:0007669"/>
    <property type="project" value="UniProtKB-ARBA"/>
</dbReference>
<dbReference type="SUPFAM" id="SSF51445">
    <property type="entry name" value="(Trans)glycosidases"/>
    <property type="match status" value="1"/>
</dbReference>
<proteinExistence type="evidence at transcript level"/>
<dbReference type="Gene3D" id="3.20.20.80">
    <property type="entry name" value="Glycosidases"/>
    <property type="match status" value="1"/>
</dbReference>
<comment type="similarity">
    <text evidence="1 2">Belongs to the glycosyl hydrolase 1 family.</text>
</comment>